<dbReference type="Proteomes" id="UP001246858">
    <property type="component" value="Unassembled WGS sequence"/>
</dbReference>
<comment type="caution">
    <text evidence="1">The sequence shown here is derived from an EMBL/GenBank/DDBJ whole genome shotgun (WGS) entry which is preliminary data.</text>
</comment>
<reference evidence="1" key="1">
    <citation type="submission" date="2023-07" db="EMBL/GenBank/DDBJ databases">
        <title>Sorghum-associated microbial communities from plants grown in Nebraska, USA.</title>
        <authorList>
            <person name="Schachtman D."/>
        </authorList>
    </citation>
    <scope>NUCLEOTIDE SEQUENCE</scope>
    <source>
        <strain evidence="1">2697</strain>
    </source>
</reference>
<keyword evidence="2" id="KW-1185">Reference proteome</keyword>
<evidence type="ECO:0000313" key="1">
    <source>
        <dbReference type="EMBL" id="MDR6784524.1"/>
    </source>
</evidence>
<evidence type="ECO:0000313" key="2">
    <source>
        <dbReference type="Proteomes" id="UP001246858"/>
    </source>
</evidence>
<name>A0ACC6KYU8_9SPHI</name>
<proteinExistence type="predicted"/>
<gene>
    <name evidence="1" type="ORF">J2X78_003089</name>
</gene>
<accession>A0ACC6KYU8</accession>
<protein>
    <submittedName>
        <fullName evidence="1">Uncharacterized protein</fullName>
    </submittedName>
</protein>
<organism evidence="1 2">
    <name type="scientific">Pedobacter africanus</name>
    <dbReference type="NCBI Taxonomy" id="151894"/>
    <lineage>
        <taxon>Bacteria</taxon>
        <taxon>Pseudomonadati</taxon>
        <taxon>Bacteroidota</taxon>
        <taxon>Sphingobacteriia</taxon>
        <taxon>Sphingobacteriales</taxon>
        <taxon>Sphingobacteriaceae</taxon>
        <taxon>Pedobacter</taxon>
    </lineage>
</organism>
<sequence>MNFDNIKNEKQKIISQMYSDLENTKEPERYFTDQNIEECSADLDKYVELLSKANHQQKEISKNIKWIFKSLSTFKEENEDPEFLWGFIYNGYTVELTDFILSTAFEFGLEKAKAKNIKTNIFHIKHNPHFLDTFRIYIGSTSNSGVVLEYKKKKSCFEFVENPYGETYGIPIFNLKSNHDYSELSFDVLTAGAFKTINLKAQKAIDKVLLKTIWSISQKNPFTNLPEPDFCNIEIELSKGVLTHLKTLNYDKKNKIINMFTKGSGILALVQELDATGGFQSSDNLAPHPEIVDEKFVIVDAVPDWKYYEIQQLEIKDNVVFVTTKNQKCEYENKNNFNVVCSEIESKTLKYEVKTYDFMLEILNDILPSTEPFKSRFES</sequence>
<dbReference type="EMBL" id="JAVDTF010000002">
    <property type="protein sequence ID" value="MDR6784524.1"/>
    <property type="molecule type" value="Genomic_DNA"/>
</dbReference>